<sequence>MRSGMAEGSWWSRNKLQAACDSMVSRDIDKVTCATRQRDRRQPYCVEAEFELTWVLIASLVTQHSLLDRSGIKTLDSCRVIAATWAVQAGLYLPTEPGHGLDSTYNIETTATKTSDGYILHTPCEEAARLMPTSTPSFNIPKVALVMVCLIVDGEERGCCFFVVPICNEREIFDHVHLPPGSQPCARRIGHVKASPSSRSMVEREPPLNLSPISVELNSPCIGLFSDKNNVPTPIITFRTQQWPIAHATAVGMVMANWYPTAVRHAMEEVSDPSL</sequence>
<dbReference type="Gene3D" id="2.40.110.10">
    <property type="entry name" value="Butyryl-CoA Dehydrogenase, subunit A, domain 2"/>
    <property type="match status" value="1"/>
</dbReference>
<dbReference type="EMBL" id="JAACJL010000047">
    <property type="protein sequence ID" value="KAF4612700.1"/>
    <property type="molecule type" value="Genomic_DNA"/>
</dbReference>
<organism evidence="1 2">
    <name type="scientific">Agrocybe pediades</name>
    <dbReference type="NCBI Taxonomy" id="84607"/>
    <lineage>
        <taxon>Eukaryota</taxon>
        <taxon>Fungi</taxon>
        <taxon>Dikarya</taxon>
        <taxon>Basidiomycota</taxon>
        <taxon>Agaricomycotina</taxon>
        <taxon>Agaricomycetes</taxon>
        <taxon>Agaricomycetidae</taxon>
        <taxon>Agaricales</taxon>
        <taxon>Agaricineae</taxon>
        <taxon>Strophariaceae</taxon>
        <taxon>Agrocybe</taxon>
    </lineage>
</organism>
<keyword evidence="2" id="KW-1185">Reference proteome</keyword>
<protein>
    <submittedName>
        <fullName evidence="1">Uncharacterized protein</fullName>
    </submittedName>
</protein>
<dbReference type="InterPro" id="IPR046373">
    <property type="entry name" value="Acyl-CoA_Oxase/DH_mid-dom_sf"/>
</dbReference>
<gene>
    <name evidence="1" type="ORF">D9613_011754</name>
</gene>
<accession>A0A8H4QL40</accession>
<comment type="caution">
    <text evidence="1">The sequence shown here is derived from an EMBL/GenBank/DDBJ whole genome shotgun (WGS) entry which is preliminary data.</text>
</comment>
<dbReference type="Proteomes" id="UP000521872">
    <property type="component" value="Unassembled WGS sequence"/>
</dbReference>
<dbReference type="GO" id="GO:0016627">
    <property type="term" value="F:oxidoreductase activity, acting on the CH-CH group of donors"/>
    <property type="evidence" value="ECO:0007669"/>
    <property type="project" value="InterPro"/>
</dbReference>
<proteinExistence type="predicted"/>
<dbReference type="SUPFAM" id="SSF56645">
    <property type="entry name" value="Acyl-CoA dehydrogenase NM domain-like"/>
    <property type="match status" value="1"/>
</dbReference>
<reference evidence="1 2" key="1">
    <citation type="submission" date="2019-12" db="EMBL/GenBank/DDBJ databases">
        <authorList>
            <person name="Floudas D."/>
            <person name="Bentzer J."/>
            <person name="Ahren D."/>
            <person name="Johansson T."/>
            <person name="Persson P."/>
            <person name="Tunlid A."/>
        </authorList>
    </citation>
    <scope>NUCLEOTIDE SEQUENCE [LARGE SCALE GENOMIC DNA]</scope>
    <source>
        <strain evidence="1 2">CBS 102.39</strain>
    </source>
</reference>
<name>A0A8H4QL40_9AGAR</name>
<dbReference type="AlphaFoldDB" id="A0A8H4QL40"/>
<evidence type="ECO:0000313" key="1">
    <source>
        <dbReference type="EMBL" id="KAF4612700.1"/>
    </source>
</evidence>
<dbReference type="InterPro" id="IPR009100">
    <property type="entry name" value="AcylCoA_DH/oxidase_NM_dom_sf"/>
</dbReference>
<evidence type="ECO:0000313" key="2">
    <source>
        <dbReference type="Proteomes" id="UP000521872"/>
    </source>
</evidence>